<evidence type="ECO:0000313" key="2">
    <source>
        <dbReference type="EMBL" id="MEE1971443.1"/>
    </source>
</evidence>
<evidence type="ECO:0000313" key="3">
    <source>
        <dbReference type="Proteomes" id="UP000323188"/>
    </source>
</evidence>
<name>A0A5B2TYI5_9FLAO</name>
<proteinExistence type="predicted"/>
<reference evidence="1 3" key="1">
    <citation type="submission" date="2019-09" db="EMBL/GenBank/DDBJ databases">
        <authorList>
            <person name="Khan S.A."/>
            <person name="Jeon C.O."/>
            <person name="Chun B.H."/>
            <person name="Jeong S.E."/>
        </authorList>
    </citation>
    <scope>NUCLEOTIDE SEQUENCE [LARGE SCALE GENOMIC DNA]</scope>
    <source>
        <strain evidence="1 3">KCTC 42508</strain>
    </source>
</reference>
<dbReference type="AlphaFoldDB" id="A0A5B2TYI5"/>
<dbReference type="Proteomes" id="UP001343698">
    <property type="component" value="Unassembled WGS sequence"/>
</dbReference>
<dbReference type="EMBL" id="JAZDDF010000001">
    <property type="protein sequence ID" value="MEE1971443.1"/>
    <property type="molecule type" value="Genomic_DNA"/>
</dbReference>
<dbReference type="RefSeq" id="WP_154917815.1">
    <property type="nucleotide sequence ID" value="NZ_JAZDDF010000001.1"/>
</dbReference>
<evidence type="ECO:0000313" key="1">
    <source>
        <dbReference type="EMBL" id="KAA2219369.1"/>
    </source>
</evidence>
<sequence>MRRQYYLLTLIILIIGCEKEQTSTEKQIDIIDEVLENEDIDISYILENPIIYESVNFTLSIKNNELGISKIEAQIADEIVAQVEDGKELGINLNPDNFPAGDTILTLIITDANGNITQHNYPISFHRVLLELDLKENFFLPPQFVDFYFFASAIDGSLLASIKIDPISQNFKLTTPIDISPETPYSLTYAAIARDINNTYTLTNLFTIKDLTRNNLPLFSPKGILYYGASSRSEYSTNGFPDDDVINIGTVFPSYGYDVGYYSNTKTFVVDNIEMNFEDRDITNYYVPYHNLSQNDYAYIWLNKQELSSDFVLDFNNLLRDGIESRIFDASYNDGKGDGRFGYLTILGYNNSQDFQDGIFHYLWQRNHAIDASFPTVNTIPYFLNTTFETYSHIYQWEDYYTNRIGVPLESYNIPVWSFEYIQNGKEIDIIKNGDGHTSGKIFLNNLNDEAIINGKRTIYNWSYLFDSQNTEKIILPELPDDLKNSEFGSLHSSNSLLIERVLLNSYDGISSYPDYLDKVIKTNENILKVTPKVEAKFINRRGNQWVIESDKFFY</sequence>
<keyword evidence="4" id="KW-1185">Reference proteome</keyword>
<accession>A0A5B2TYI5</accession>
<dbReference type="EMBL" id="VUOE01000001">
    <property type="protein sequence ID" value="KAA2219369.1"/>
    <property type="molecule type" value="Genomic_DNA"/>
</dbReference>
<organism evidence="1 3">
    <name type="scientific">Maribacter flavus</name>
    <dbReference type="NCBI Taxonomy" id="1658664"/>
    <lineage>
        <taxon>Bacteria</taxon>
        <taxon>Pseudomonadati</taxon>
        <taxon>Bacteroidota</taxon>
        <taxon>Flavobacteriia</taxon>
        <taxon>Flavobacteriales</taxon>
        <taxon>Flavobacteriaceae</taxon>
        <taxon>Maribacter</taxon>
    </lineage>
</organism>
<dbReference type="PROSITE" id="PS51257">
    <property type="entry name" value="PROKAR_LIPOPROTEIN"/>
    <property type="match status" value="1"/>
</dbReference>
<gene>
    <name evidence="1" type="ORF">F0361_07125</name>
    <name evidence="2" type="ORF">V1H85_03245</name>
</gene>
<dbReference type="Proteomes" id="UP000323188">
    <property type="component" value="Unassembled WGS sequence"/>
</dbReference>
<evidence type="ECO:0000313" key="4">
    <source>
        <dbReference type="Proteomes" id="UP001343698"/>
    </source>
</evidence>
<protein>
    <submittedName>
        <fullName evidence="1">Uncharacterized protein</fullName>
    </submittedName>
</protein>
<reference evidence="2 4" key="2">
    <citation type="submission" date="2024-01" db="EMBL/GenBank/DDBJ databases">
        <title>Maribacter spp. originated from different algae showed divergent polysaccharides utilization ability.</title>
        <authorList>
            <person name="Wang H."/>
            <person name="Wu Y."/>
        </authorList>
    </citation>
    <scope>NUCLEOTIDE SEQUENCE [LARGE SCALE GENOMIC DNA]</scope>
    <source>
        <strain evidence="2 4">KPT27_14</strain>
    </source>
</reference>
<comment type="caution">
    <text evidence="1">The sequence shown here is derived from an EMBL/GenBank/DDBJ whole genome shotgun (WGS) entry which is preliminary data.</text>
</comment>